<protein>
    <submittedName>
        <fullName evidence="2">Uncharacterized protein</fullName>
    </submittedName>
</protein>
<evidence type="ECO:0000256" key="1">
    <source>
        <dbReference type="SAM" id="MobiDB-lite"/>
    </source>
</evidence>
<proteinExistence type="predicted"/>
<gene>
    <name evidence="2" type="ORF">AVDCRST_MAG27-3935</name>
</gene>
<accession>A0A6J4JK70</accession>
<feature type="non-terminal residue" evidence="2">
    <location>
        <position position="1"/>
    </location>
</feature>
<sequence>CRIPNRGRLALRAIGMRTGSRPRRRSAAAWPNCSPNIRSVPPSSRSPRISASSRIMPGSWRRWRWRDGA</sequence>
<reference evidence="2" key="1">
    <citation type="submission" date="2020-02" db="EMBL/GenBank/DDBJ databases">
        <authorList>
            <person name="Meier V. D."/>
        </authorList>
    </citation>
    <scope>NUCLEOTIDE SEQUENCE</scope>
    <source>
        <strain evidence="2">AVDCRST_MAG27</strain>
    </source>
</reference>
<dbReference type="EMBL" id="CADCTD010000165">
    <property type="protein sequence ID" value="CAA9279777.1"/>
    <property type="molecule type" value="Genomic_DNA"/>
</dbReference>
<organism evidence="2">
    <name type="scientific">uncultured Craurococcus sp</name>
    <dbReference type="NCBI Taxonomy" id="1135998"/>
    <lineage>
        <taxon>Bacteria</taxon>
        <taxon>Pseudomonadati</taxon>
        <taxon>Pseudomonadota</taxon>
        <taxon>Alphaproteobacteria</taxon>
        <taxon>Acetobacterales</taxon>
        <taxon>Acetobacteraceae</taxon>
        <taxon>Craurococcus</taxon>
        <taxon>environmental samples</taxon>
    </lineage>
</organism>
<feature type="region of interest" description="Disordered" evidence="1">
    <location>
        <begin position="20"/>
        <end position="53"/>
    </location>
</feature>
<evidence type="ECO:0000313" key="2">
    <source>
        <dbReference type="EMBL" id="CAA9279777.1"/>
    </source>
</evidence>
<dbReference type="AlphaFoldDB" id="A0A6J4JK70"/>
<name>A0A6J4JK70_9PROT</name>
<feature type="compositionally biased region" description="Low complexity" evidence="1">
    <location>
        <begin position="34"/>
        <end position="53"/>
    </location>
</feature>
<feature type="non-terminal residue" evidence="2">
    <location>
        <position position="69"/>
    </location>
</feature>